<reference evidence="3" key="1">
    <citation type="submission" date="2025-08" db="UniProtKB">
        <authorList>
            <consortium name="RefSeq"/>
        </authorList>
    </citation>
    <scope>IDENTIFICATION</scope>
</reference>
<accession>A0ABM4CNC6</accession>
<name>A0ABM4CNC6_HYDVU</name>
<protein>
    <submittedName>
        <fullName evidence="3">Uncharacterized protein LOC105845996 isoform X3</fullName>
    </submittedName>
</protein>
<dbReference type="InterPro" id="IPR027417">
    <property type="entry name" value="P-loop_NTPase"/>
</dbReference>
<dbReference type="RefSeq" id="XP_065663332.1">
    <property type="nucleotide sequence ID" value="XM_065807260.1"/>
</dbReference>
<evidence type="ECO:0000313" key="3">
    <source>
        <dbReference type="RefSeq" id="XP_065663332.1"/>
    </source>
</evidence>
<keyword evidence="1" id="KW-0175">Coiled coil</keyword>
<keyword evidence="2" id="KW-1185">Reference proteome</keyword>
<feature type="coiled-coil region" evidence="1">
    <location>
        <begin position="903"/>
        <end position="930"/>
    </location>
</feature>
<evidence type="ECO:0000256" key="1">
    <source>
        <dbReference type="SAM" id="Coils"/>
    </source>
</evidence>
<proteinExistence type="predicted"/>
<dbReference type="SUPFAM" id="SSF52540">
    <property type="entry name" value="P-loop containing nucleoside triphosphate hydrolases"/>
    <property type="match status" value="2"/>
</dbReference>
<dbReference type="GeneID" id="105845996"/>
<organism evidence="2 3">
    <name type="scientific">Hydra vulgaris</name>
    <name type="common">Hydra</name>
    <name type="synonym">Hydra attenuata</name>
    <dbReference type="NCBI Taxonomy" id="6087"/>
    <lineage>
        <taxon>Eukaryota</taxon>
        <taxon>Metazoa</taxon>
        <taxon>Cnidaria</taxon>
        <taxon>Hydrozoa</taxon>
        <taxon>Hydroidolina</taxon>
        <taxon>Anthoathecata</taxon>
        <taxon>Aplanulata</taxon>
        <taxon>Hydridae</taxon>
        <taxon>Hydra</taxon>
    </lineage>
</organism>
<sequence length="1457" mass="170598">MTLYEKLSIEEINFNIEAKENLKRALDLIKMNDFNSALQSLESLFKQIQSLDINEITFLIEKANETYKLIENRDVILLLGMTGSGKTATIHFLSGSKMVKQKIEIEPGKFLNHITAAEPFPDALSKLVISCHAESETRYINPIQINLKDLGAFTDKFIILCDSPGFGDTAGPEVDIANSISLVEGIRSCKSVRPVFLLNYQNQGGRGEGIREMTRMIQDMVINIEEYLSTFSYLFTKYPENDIYASLLNIYRSIEKLPEPSDESFKAIFEDMLKKTKKNGLSLDLINHDPLDVLNKIINTPCIDDPKRVFRYTMTERSKSALHKQAEYNKSAIICAAKSHNYNLIKYKILELKFLCDTLGLNELKQILKESNDFVCNPIERCYEDTKERLSRCLENQNKISFDDLDYYVSQIEKFKDLHIFKDSEYLAKISGLSEALVQNLRLKCIEELNNFITLDIFDNEYSKTSLHNLKIITGKCDNQSYINACQFVIDQVNTIQSKLENFLEKNDFNASANLLQHSKIICIKFTDHENLVKQITAVYENLKTLVILKLKKLPECCEHLFAQQYLTDNDLSDINDFLQVLENAKHINLLCEHISKEEINKHCEMFLSTVVHFFENLNDEINHLFKNEKFKEMERVYKQMQLVRRIEIVEQRTAEVFYSTNQNITGYMKSLSDDTEKLLNNKNNDAVDYSKLFSNLKKLKDAEWLNKHKWGYYDSIIQDIQNNLTGWAFGLCETVIETNLDLENYLELIKVDKALQQLDNLKKCQGSVPDIQKYRDQSFEYFYSSVEKSLTSIKNTFCLEKYSLNHLKSRKTKMINIKNQYLLKQPNFLYLKSEQCDTLEQVDEKIMSLTNNINDFEKNIEQHNSKQIFYADILNKYTVCLKGPKKDTKSKKILLSYNFKSIEDLINTEKENKKKISDLKNRIEQNKHQIGHLEMVKSKFNEMSNKNLPSNEANKFISETKYKSIEGLNYKIKELENKINDSKLNGVEFLFKTIEHSKAEAALNYLNSCFSTKFFSKKATSYKLDFETFLSKYRELIISEMDTCLNQVQKLTLENSYLAHGLTQRIKVRLEECIKIQNYTLLNNLMQSQLIKKDMFDRLSNYHLIIDQLGDNACLKTEIVKAFIQFDKYFENNKFYQLLSDYNKNQNQELDDFEKSVMQYVENYKFNELAMKLFEIDEKLIKFNSIFKIKTNLANIINKLITKTKHNLRALGNSLDKNEVEKVIKQLSKLDKAKKCLYNNLSLKEKFKLNSYIDQDTEVELTNCFNFIYETISRNILKYIHRIKFHINNNNFYEAEIKIEHVYNICNSLENCYSSSEINSNIEIIQENFEERLNAITETYVNMPVKDYFQNTPQLIIEELEKLVNHTSNEKYVELLGRIKEAIRIQMQEVFRSARCAKPDERAVSMELIKETLYLLPDGMKLWIESEQEKLKVYIDLENKNYHKEFTRVKSSTDIN</sequence>
<dbReference type="Proteomes" id="UP001652625">
    <property type="component" value="Chromosome 10"/>
</dbReference>
<evidence type="ECO:0000313" key="2">
    <source>
        <dbReference type="Proteomes" id="UP001652625"/>
    </source>
</evidence>
<feature type="coiled-coil region" evidence="1">
    <location>
        <begin position="840"/>
        <end position="867"/>
    </location>
</feature>
<gene>
    <name evidence="3" type="primary">LOC105845996</name>
</gene>
<dbReference type="Gene3D" id="3.40.50.300">
    <property type="entry name" value="P-loop containing nucleotide triphosphate hydrolases"/>
    <property type="match status" value="1"/>
</dbReference>